<comment type="caution">
    <text evidence="1">The sequence shown here is derived from an EMBL/GenBank/DDBJ whole genome shotgun (WGS) entry which is preliminary data.</text>
</comment>
<dbReference type="EMBL" id="JAJUOL010000016">
    <property type="protein sequence ID" value="MCH3852303.1"/>
    <property type="molecule type" value="Genomic_DNA"/>
</dbReference>
<dbReference type="Proteomes" id="UP000335162">
    <property type="component" value="Unassembled WGS sequence"/>
</dbReference>
<evidence type="ECO:0000313" key="5">
    <source>
        <dbReference type="Proteomes" id="UP000335162"/>
    </source>
</evidence>
<sequence>MSDKELEIFELCERLSELLGDKEAIADLKKLYTNHPEMFKDMQEVKEVINKVVSEPEIIVDANRDKRNYEIIKAAKIINDKKMADVVIKNESGTNEIFHANKKRIKEFNRLNNKDNLLQVETPTLSTHQLNGLELMDKNPSGANALSATINQTIPQKDKSANDFKAKLEEFSTKKTNAIKSINKEFKR</sequence>
<protein>
    <submittedName>
        <fullName evidence="3">Cpp33</fullName>
    </submittedName>
</protein>
<evidence type="ECO:0000313" key="1">
    <source>
        <dbReference type="EMBL" id="EAL3735730.1"/>
    </source>
</evidence>
<evidence type="ECO:0000313" key="2">
    <source>
        <dbReference type="EMBL" id="MCH3852303.1"/>
    </source>
</evidence>
<gene>
    <name evidence="1" type="ORF">BFD99_07105</name>
    <name evidence="2" type="ORF">LZC39_09385</name>
    <name evidence="3" type="ORF">NCTC13105_02028</name>
</gene>
<organism evidence="1 5">
    <name type="scientific">Campylobacter jejuni</name>
    <dbReference type="NCBI Taxonomy" id="197"/>
    <lineage>
        <taxon>Bacteria</taxon>
        <taxon>Pseudomonadati</taxon>
        <taxon>Campylobacterota</taxon>
        <taxon>Epsilonproteobacteria</taxon>
        <taxon>Campylobacterales</taxon>
        <taxon>Campylobacteraceae</taxon>
        <taxon>Campylobacter</taxon>
    </lineage>
</organism>
<evidence type="ECO:0000313" key="3">
    <source>
        <dbReference type="EMBL" id="SUX04698.1"/>
    </source>
</evidence>
<reference evidence="3 4" key="2">
    <citation type="submission" date="2018-06" db="EMBL/GenBank/DDBJ databases">
        <authorList>
            <consortium name="Pathogen Informatics"/>
            <person name="Doyle S."/>
        </authorList>
    </citation>
    <scope>NUCLEOTIDE SEQUENCE [LARGE SCALE GENOMIC DNA]</scope>
    <source>
        <strain evidence="3 4">NCTC13105</strain>
    </source>
</reference>
<dbReference type="RefSeq" id="WP_002809061.1">
    <property type="nucleotide sequence ID" value="NZ_CAJGYA010000027.1"/>
</dbReference>
<reference evidence="2" key="3">
    <citation type="submission" date="2021-12" db="EMBL/GenBank/DDBJ databases">
        <title>Prevalence of phenicol resistance gene fexA in Campylobacter isolated from poultry supply chain.</title>
        <authorList>
            <person name="Tang B."/>
            <person name="Zheng X."/>
            <person name="Lin J."/>
            <person name="Lin R."/>
            <person name="Yang H."/>
            <person name="Shen Z."/>
            <person name="Xia F."/>
        </authorList>
    </citation>
    <scope>NUCLEOTIDE SEQUENCE</scope>
    <source>
        <strain evidence="2">CJHN2011004</strain>
    </source>
</reference>
<dbReference type="EMBL" id="UFVB01000004">
    <property type="protein sequence ID" value="SUX04698.1"/>
    <property type="molecule type" value="Genomic_DNA"/>
</dbReference>
<dbReference type="AlphaFoldDB" id="A0A2R4D4K9"/>
<reference evidence="1 5" key="1">
    <citation type="submission" date="2018-05" db="EMBL/GenBank/DDBJ databases">
        <authorList>
            <consortium name="NARMS: The National Antimicrobial Resistance Monitoring System"/>
        </authorList>
    </citation>
    <scope>NUCLEOTIDE SEQUENCE [LARGE SCALE GENOMIC DNA]</scope>
    <source>
        <strain evidence="1 5">FSIS1607212</strain>
    </source>
</reference>
<dbReference type="Proteomes" id="UP000254131">
    <property type="component" value="Unassembled WGS sequence"/>
</dbReference>
<dbReference type="Proteomes" id="UP001199644">
    <property type="component" value="Unassembled WGS sequence"/>
</dbReference>
<proteinExistence type="predicted"/>
<evidence type="ECO:0000313" key="4">
    <source>
        <dbReference type="Proteomes" id="UP000254131"/>
    </source>
</evidence>
<dbReference type="EMBL" id="AACNRY010000016">
    <property type="protein sequence ID" value="EAL3735730.1"/>
    <property type="molecule type" value="Genomic_DNA"/>
</dbReference>
<name>A0A2R4D4K9_CAMJU</name>
<accession>A0A2R4D4K9</accession>